<accession>A0A398B3Z1</accession>
<evidence type="ECO:0000313" key="2">
    <source>
        <dbReference type="EMBL" id="RID84749.1"/>
    </source>
</evidence>
<keyword evidence="1" id="KW-0175">Coiled coil</keyword>
<dbReference type="Proteomes" id="UP000266016">
    <property type="component" value="Unassembled WGS sequence"/>
</dbReference>
<evidence type="ECO:0000256" key="1">
    <source>
        <dbReference type="SAM" id="Coils"/>
    </source>
</evidence>
<gene>
    <name evidence="2" type="ORF">D1953_12855</name>
</gene>
<reference evidence="2 3" key="1">
    <citation type="submission" date="2018-08" db="EMBL/GenBank/DDBJ databases">
        <title>Bacillus jemisoniae sp. nov., Bacillus chryseoplanitiae sp. nov., Bacillus resnikiae sp. nov., and Bacillus frankliniae sp. nov., isolated from Viking spacecraft and associated surfaces.</title>
        <authorList>
            <person name="Seuylemezian A."/>
            <person name="Vaishampayan P."/>
        </authorList>
    </citation>
    <scope>NUCLEOTIDE SEQUENCE [LARGE SCALE GENOMIC DNA]</scope>
    <source>
        <strain evidence="2 3">MA001</strain>
    </source>
</reference>
<proteinExistence type="predicted"/>
<dbReference type="EMBL" id="QWVS01000023">
    <property type="protein sequence ID" value="RID84749.1"/>
    <property type="molecule type" value="Genomic_DNA"/>
</dbReference>
<keyword evidence="3" id="KW-1185">Reference proteome</keyword>
<feature type="coiled-coil region" evidence="1">
    <location>
        <begin position="25"/>
        <end position="121"/>
    </location>
</feature>
<organism evidence="2 3">
    <name type="scientific">Peribacillus asahii</name>
    <dbReference type="NCBI Taxonomy" id="228899"/>
    <lineage>
        <taxon>Bacteria</taxon>
        <taxon>Bacillati</taxon>
        <taxon>Bacillota</taxon>
        <taxon>Bacilli</taxon>
        <taxon>Bacillales</taxon>
        <taxon>Bacillaceae</taxon>
        <taxon>Peribacillus</taxon>
    </lineage>
</organism>
<name>A0A398B3Z1_9BACI</name>
<comment type="caution">
    <text evidence="2">The sequence shown here is derived from an EMBL/GenBank/DDBJ whole genome shotgun (WGS) entry which is preliminary data.</text>
</comment>
<evidence type="ECO:0000313" key="3">
    <source>
        <dbReference type="Proteomes" id="UP000266016"/>
    </source>
</evidence>
<protein>
    <submittedName>
        <fullName evidence="2">Uncharacterized protein</fullName>
    </submittedName>
</protein>
<dbReference type="AlphaFoldDB" id="A0A398B3Z1"/>
<sequence>MKRIIVPIVGLVTIGTLIGGNLYWKHNVNETVQAAKQALTEKESNTSNQISSEKKSVKQIKKEYSALFEELEAQETSKIDQLMVAAKADYVSKKESKTEIITKYQETAQELEKKADQSFNALYQQLQYDLEKNGHNAKEAEQFQRTYKEKKKERYTRILSQIKDF</sequence>
<dbReference type="RefSeq" id="WP_119117600.1">
    <property type="nucleotide sequence ID" value="NZ_QWVS01000023.1"/>
</dbReference>